<evidence type="ECO:0000256" key="1">
    <source>
        <dbReference type="SAM" id="Coils"/>
    </source>
</evidence>
<evidence type="ECO:0000313" key="3">
    <source>
        <dbReference type="Proteomes" id="UP000271162"/>
    </source>
</evidence>
<keyword evidence="3" id="KW-1185">Reference proteome</keyword>
<protein>
    <submittedName>
        <fullName evidence="2 4">Uncharacterized protein</fullName>
    </submittedName>
</protein>
<gene>
    <name evidence="2" type="ORF">NBR_LOCUS17158</name>
</gene>
<keyword evidence="1" id="KW-0175">Coiled coil</keyword>
<evidence type="ECO:0000313" key="2">
    <source>
        <dbReference type="EMBL" id="VDL80771.1"/>
    </source>
</evidence>
<dbReference type="AlphaFoldDB" id="A0A0N4YJK8"/>
<dbReference type="Proteomes" id="UP000271162">
    <property type="component" value="Unassembled WGS sequence"/>
</dbReference>
<dbReference type="WBParaSite" id="NBR_0001715701-mRNA-1">
    <property type="protein sequence ID" value="NBR_0001715701-mRNA-1"/>
    <property type="gene ID" value="NBR_0001715701"/>
</dbReference>
<sequence>MFIKYRVQKKFSVFSTKDVDLLEISTKDVDLLDMQLEHLRMQFLFSKAHLRALFTLPPLLIVRKRMSKAFWSTLMNQKQEVKKDVPLLMDLSTLGTIIADQLQNIAAMKAKVQEIRTETQRIEKSEKKKF</sequence>
<proteinExistence type="predicted"/>
<evidence type="ECO:0000313" key="4">
    <source>
        <dbReference type="WBParaSite" id="NBR_0001715701-mRNA-1"/>
    </source>
</evidence>
<dbReference type="EMBL" id="UYSL01022587">
    <property type="protein sequence ID" value="VDL80771.1"/>
    <property type="molecule type" value="Genomic_DNA"/>
</dbReference>
<name>A0A0N4YJK8_NIPBR</name>
<dbReference type="OMA" id="TWDGWME"/>
<reference evidence="4" key="1">
    <citation type="submission" date="2017-02" db="UniProtKB">
        <authorList>
            <consortium name="WormBaseParasite"/>
        </authorList>
    </citation>
    <scope>IDENTIFICATION</scope>
</reference>
<reference evidence="2 3" key="2">
    <citation type="submission" date="2018-11" db="EMBL/GenBank/DDBJ databases">
        <authorList>
            <consortium name="Pathogen Informatics"/>
        </authorList>
    </citation>
    <scope>NUCLEOTIDE SEQUENCE [LARGE SCALE GENOMIC DNA]</scope>
</reference>
<organism evidence="4">
    <name type="scientific">Nippostrongylus brasiliensis</name>
    <name type="common">Rat hookworm</name>
    <dbReference type="NCBI Taxonomy" id="27835"/>
    <lineage>
        <taxon>Eukaryota</taxon>
        <taxon>Metazoa</taxon>
        <taxon>Ecdysozoa</taxon>
        <taxon>Nematoda</taxon>
        <taxon>Chromadorea</taxon>
        <taxon>Rhabditida</taxon>
        <taxon>Rhabditina</taxon>
        <taxon>Rhabditomorpha</taxon>
        <taxon>Strongyloidea</taxon>
        <taxon>Heligmosomidae</taxon>
        <taxon>Nippostrongylus</taxon>
    </lineage>
</organism>
<feature type="coiled-coil region" evidence="1">
    <location>
        <begin position="98"/>
        <end position="128"/>
    </location>
</feature>
<accession>A0A0N4YJK8</accession>